<evidence type="ECO:0000313" key="2">
    <source>
        <dbReference type="Proteomes" id="UP001243989"/>
    </source>
</evidence>
<dbReference type="EMBL" id="JAHMHQ010000012">
    <property type="protein sequence ID" value="KAK1635721.1"/>
    <property type="molecule type" value="Genomic_DNA"/>
</dbReference>
<organism evidence="1 2">
    <name type="scientific">Colletotrichum phormii</name>
    <dbReference type="NCBI Taxonomy" id="359342"/>
    <lineage>
        <taxon>Eukaryota</taxon>
        <taxon>Fungi</taxon>
        <taxon>Dikarya</taxon>
        <taxon>Ascomycota</taxon>
        <taxon>Pezizomycotina</taxon>
        <taxon>Sordariomycetes</taxon>
        <taxon>Hypocreomycetidae</taxon>
        <taxon>Glomerellales</taxon>
        <taxon>Glomerellaceae</taxon>
        <taxon>Colletotrichum</taxon>
        <taxon>Colletotrichum acutatum species complex</taxon>
    </lineage>
</organism>
<proteinExistence type="predicted"/>
<evidence type="ECO:0000313" key="1">
    <source>
        <dbReference type="EMBL" id="KAK1635721.1"/>
    </source>
</evidence>
<dbReference type="GeneID" id="85474003"/>
<sequence length="158" mass="18004">MPAIVYCQACVPHAQHPPHWVPIDHEPALVRWSPRQNGLWAAGHAEHKKNGHSTFGFHYILFFPLVANLTGPESSSSLEAFKLPSAILLSTRLLYLLQPPNTQSGALRQLNWRNQPWTWRLGSNSRIANEYICVLTAACVRYRCCCYQRPMPLHSMFV</sequence>
<dbReference type="RefSeq" id="XP_060444328.1">
    <property type="nucleotide sequence ID" value="XM_060589141.1"/>
</dbReference>
<name>A0AAI9ZQ21_9PEZI</name>
<comment type="caution">
    <text evidence="1">The sequence shown here is derived from an EMBL/GenBank/DDBJ whole genome shotgun (WGS) entry which is preliminary data.</text>
</comment>
<protein>
    <submittedName>
        <fullName evidence="1">Uncharacterized protein</fullName>
    </submittedName>
</protein>
<reference evidence="1" key="1">
    <citation type="submission" date="2021-06" db="EMBL/GenBank/DDBJ databases">
        <title>Comparative genomics, transcriptomics and evolutionary studies reveal genomic signatures of adaptation to plant cell wall in hemibiotrophic fungi.</title>
        <authorList>
            <consortium name="DOE Joint Genome Institute"/>
            <person name="Baroncelli R."/>
            <person name="Diaz J.F."/>
            <person name="Benocci T."/>
            <person name="Peng M."/>
            <person name="Battaglia E."/>
            <person name="Haridas S."/>
            <person name="Andreopoulos W."/>
            <person name="Labutti K."/>
            <person name="Pangilinan J."/>
            <person name="Floch G.L."/>
            <person name="Makela M.R."/>
            <person name="Henrissat B."/>
            <person name="Grigoriev I.V."/>
            <person name="Crouch J.A."/>
            <person name="De Vries R.P."/>
            <person name="Sukno S.A."/>
            <person name="Thon M.R."/>
        </authorList>
    </citation>
    <scope>NUCLEOTIDE SEQUENCE</scope>
    <source>
        <strain evidence="1">CBS 102054</strain>
    </source>
</reference>
<keyword evidence="2" id="KW-1185">Reference proteome</keyword>
<dbReference type="AlphaFoldDB" id="A0AAI9ZQ21"/>
<dbReference type="Proteomes" id="UP001243989">
    <property type="component" value="Unassembled WGS sequence"/>
</dbReference>
<accession>A0AAI9ZQ21</accession>
<gene>
    <name evidence="1" type="ORF">BDP81DRAFT_41097</name>
</gene>